<evidence type="ECO:0000256" key="7">
    <source>
        <dbReference type="SAM" id="Phobius"/>
    </source>
</evidence>
<dbReference type="InterPro" id="IPR036259">
    <property type="entry name" value="MFS_trans_sf"/>
</dbReference>
<evidence type="ECO:0000256" key="2">
    <source>
        <dbReference type="ARBA" id="ARBA00022448"/>
    </source>
</evidence>
<evidence type="ECO:0000256" key="5">
    <source>
        <dbReference type="ARBA" id="ARBA00022989"/>
    </source>
</evidence>
<dbReference type="Pfam" id="PF07690">
    <property type="entry name" value="MFS_1"/>
    <property type="match status" value="1"/>
</dbReference>
<comment type="caution">
    <text evidence="9">The sequence shown here is derived from an EMBL/GenBank/DDBJ whole genome shotgun (WGS) entry which is preliminary data.</text>
</comment>
<dbReference type="Proteomes" id="UP001614394">
    <property type="component" value="Unassembled WGS sequence"/>
</dbReference>
<feature type="transmembrane region" description="Helical" evidence="7">
    <location>
        <begin position="308"/>
        <end position="330"/>
    </location>
</feature>
<dbReference type="InterPro" id="IPR005829">
    <property type="entry name" value="Sugar_transporter_CS"/>
</dbReference>
<reference evidence="9 10" key="1">
    <citation type="submission" date="2024-10" db="EMBL/GenBank/DDBJ databases">
        <title>The Natural Products Discovery Center: Release of the First 8490 Sequenced Strains for Exploring Actinobacteria Biosynthetic Diversity.</title>
        <authorList>
            <person name="Kalkreuter E."/>
            <person name="Kautsar S.A."/>
            <person name="Yang D."/>
            <person name="Bader C.D."/>
            <person name="Teijaro C.N."/>
            <person name="Fluegel L."/>
            <person name="Davis C.M."/>
            <person name="Simpson J.R."/>
            <person name="Lauterbach L."/>
            <person name="Steele A.D."/>
            <person name="Gui C."/>
            <person name="Meng S."/>
            <person name="Li G."/>
            <person name="Viehrig K."/>
            <person name="Ye F."/>
            <person name="Su P."/>
            <person name="Kiefer A.F."/>
            <person name="Nichols A."/>
            <person name="Cepeda A.J."/>
            <person name="Yan W."/>
            <person name="Fan B."/>
            <person name="Jiang Y."/>
            <person name="Adhikari A."/>
            <person name="Zheng C.-J."/>
            <person name="Schuster L."/>
            <person name="Cowan T.M."/>
            <person name="Smanski M.J."/>
            <person name="Chevrette M.G."/>
            <person name="De Carvalho L.P.S."/>
            <person name="Shen B."/>
        </authorList>
    </citation>
    <scope>NUCLEOTIDE SEQUENCE [LARGE SCALE GENOMIC DNA]</scope>
    <source>
        <strain evidence="9 10">NPDC053399</strain>
    </source>
</reference>
<proteinExistence type="predicted"/>
<evidence type="ECO:0000313" key="9">
    <source>
        <dbReference type="EMBL" id="MFI9106113.1"/>
    </source>
</evidence>
<feature type="transmembrane region" description="Helical" evidence="7">
    <location>
        <begin position="140"/>
        <end position="160"/>
    </location>
</feature>
<dbReference type="RefSeq" id="WP_399657330.1">
    <property type="nucleotide sequence ID" value="NZ_JBITYG010000016.1"/>
</dbReference>
<dbReference type="EMBL" id="JBITYG010000016">
    <property type="protein sequence ID" value="MFI9106113.1"/>
    <property type="molecule type" value="Genomic_DNA"/>
</dbReference>
<feature type="transmembrane region" description="Helical" evidence="7">
    <location>
        <begin position="283"/>
        <end position="302"/>
    </location>
</feature>
<protein>
    <submittedName>
        <fullName evidence="9">MFS transporter</fullName>
    </submittedName>
</protein>
<keyword evidence="10" id="KW-1185">Reference proteome</keyword>
<dbReference type="PROSITE" id="PS00216">
    <property type="entry name" value="SUGAR_TRANSPORT_1"/>
    <property type="match status" value="1"/>
</dbReference>
<keyword evidence="6 7" id="KW-0472">Membrane</keyword>
<evidence type="ECO:0000313" key="10">
    <source>
        <dbReference type="Proteomes" id="UP001614394"/>
    </source>
</evidence>
<feature type="transmembrane region" description="Helical" evidence="7">
    <location>
        <begin position="217"/>
        <end position="241"/>
    </location>
</feature>
<evidence type="ECO:0000256" key="1">
    <source>
        <dbReference type="ARBA" id="ARBA00004651"/>
    </source>
</evidence>
<evidence type="ECO:0000256" key="3">
    <source>
        <dbReference type="ARBA" id="ARBA00022475"/>
    </source>
</evidence>
<feature type="transmembrane region" description="Helical" evidence="7">
    <location>
        <begin position="371"/>
        <end position="395"/>
    </location>
</feature>
<feature type="transmembrane region" description="Helical" evidence="7">
    <location>
        <begin position="79"/>
        <end position="97"/>
    </location>
</feature>
<evidence type="ECO:0000259" key="8">
    <source>
        <dbReference type="PROSITE" id="PS50850"/>
    </source>
</evidence>
<keyword evidence="2" id="KW-0813">Transport</keyword>
<feature type="transmembrane region" description="Helical" evidence="7">
    <location>
        <begin position="103"/>
        <end position="119"/>
    </location>
</feature>
<keyword evidence="3" id="KW-1003">Cell membrane</keyword>
<feature type="transmembrane region" description="Helical" evidence="7">
    <location>
        <begin position="166"/>
        <end position="186"/>
    </location>
</feature>
<feature type="transmembrane region" description="Helical" evidence="7">
    <location>
        <begin position="44"/>
        <end position="67"/>
    </location>
</feature>
<feature type="domain" description="Major facilitator superfamily (MFS) profile" evidence="8">
    <location>
        <begin position="13"/>
        <end position="393"/>
    </location>
</feature>
<feature type="transmembrane region" description="Helical" evidence="7">
    <location>
        <begin position="342"/>
        <end position="365"/>
    </location>
</feature>
<dbReference type="PROSITE" id="PS50850">
    <property type="entry name" value="MFS"/>
    <property type="match status" value="1"/>
</dbReference>
<dbReference type="PANTHER" id="PTHR23517">
    <property type="entry name" value="RESISTANCE PROTEIN MDTM, PUTATIVE-RELATED-RELATED"/>
    <property type="match status" value="1"/>
</dbReference>
<organism evidence="9 10">
    <name type="scientific">Streptomyces fildesensis</name>
    <dbReference type="NCBI Taxonomy" id="375757"/>
    <lineage>
        <taxon>Bacteria</taxon>
        <taxon>Bacillati</taxon>
        <taxon>Actinomycetota</taxon>
        <taxon>Actinomycetes</taxon>
        <taxon>Kitasatosporales</taxon>
        <taxon>Streptomycetaceae</taxon>
        <taxon>Streptomyces</taxon>
    </lineage>
</organism>
<accession>A0ABW8CJ36</accession>
<dbReference type="InterPro" id="IPR011701">
    <property type="entry name" value="MFS"/>
</dbReference>
<keyword evidence="4 7" id="KW-0812">Transmembrane</keyword>
<sequence>MGLMARGGRLPRTVWLLLAARAINRLGAFSLSFLTVLISTDFGASVATAGLVSAAFGLATIPSRLAGGRLADHLGRRRTIVLGLAGCAVAQLGIAAAGSLAEVAVFAVLLGLVFELYEPPSQAMIADSVGPADRVRAYSLLNAALAVGGMGAGLIAAGLGRWGLRWLFVADAVSCLACAVIIRIVLPADRPVRRGGAALRPASPEPAADIKPWRDRVLLLMLASGTVYALVYLQVMMSLPLSLARRGMRPGDAGVLFTVSAVTIVAAQPLLRLRRLSALSAPAALALGYVLLAAGLAGYAAAHTVTASLVATVVWSLGDLVILGRSYALVADLAPPGGTGRYLAVYGISWGFAGVAAPIVSTQILEHAGPAVLWSGLAVVSVALAVGQVPVARVLTARERKRRVPEFAAVPGTP</sequence>
<dbReference type="PANTHER" id="PTHR23517:SF2">
    <property type="entry name" value="MULTIDRUG RESISTANCE PROTEIN MDTH"/>
    <property type="match status" value="1"/>
</dbReference>
<feature type="transmembrane region" description="Helical" evidence="7">
    <location>
        <begin position="253"/>
        <end position="271"/>
    </location>
</feature>
<evidence type="ECO:0000256" key="6">
    <source>
        <dbReference type="ARBA" id="ARBA00023136"/>
    </source>
</evidence>
<dbReference type="Gene3D" id="1.20.1250.20">
    <property type="entry name" value="MFS general substrate transporter like domains"/>
    <property type="match status" value="1"/>
</dbReference>
<keyword evidence="5 7" id="KW-1133">Transmembrane helix</keyword>
<dbReference type="InterPro" id="IPR020846">
    <property type="entry name" value="MFS_dom"/>
</dbReference>
<evidence type="ECO:0000256" key="4">
    <source>
        <dbReference type="ARBA" id="ARBA00022692"/>
    </source>
</evidence>
<dbReference type="InterPro" id="IPR050171">
    <property type="entry name" value="MFS_Transporters"/>
</dbReference>
<gene>
    <name evidence="9" type="ORF">ACIGXA_36975</name>
</gene>
<name>A0ABW8CJ36_9ACTN</name>
<dbReference type="SUPFAM" id="SSF103473">
    <property type="entry name" value="MFS general substrate transporter"/>
    <property type="match status" value="1"/>
</dbReference>
<comment type="subcellular location">
    <subcellularLocation>
        <location evidence="1">Cell membrane</location>
        <topology evidence="1">Multi-pass membrane protein</topology>
    </subcellularLocation>
</comment>